<feature type="compositionally biased region" description="Basic and acidic residues" evidence="9">
    <location>
        <begin position="178"/>
        <end position="190"/>
    </location>
</feature>
<feature type="compositionally biased region" description="Polar residues" evidence="9">
    <location>
        <begin position="278"/>
        <end position="288"/>
    </location>
</feature>
<feature type="compositionally biased region" description="Polar residues" evidence="9">
    <location>
        <begin position="402"/>
        <end position="411"/>
    </location>
</feature>
<feature type="domain" description="Shugoshin C-terminal" evidence="10">
    <location>
        <begin position="448"/>
        <end position="471"/>
    </location>
</feature>
<feature type="compositionally biased region" description="Polar residues" evidence="9">
    <location>
        <begin position="335"/>
        <end position="346"/>
    </location>
</feature>
<evidence type="ECO:0000313" key="12">
    <source>
        <dbReference type="EMBL" id="QUC17049.1"/>
    </source>
</evidence>
<evidence type="ECO:0000256" key="7">
    <source>
        <dbReference type="ARBA" id="ARBA00023306"/>
    </source>
</evidence>
<reference evidence="12" key="1">
    <citation type="submission" date="2020-03" db="EMBL/GenBank/DDBJ databases">
        <title>A mixture of massive structural variations and highly conserved coding sequences in Ustilaginoidea virens genome.</title>
        <authorList>
            <person name="Zhang K."/>
            <person name="Zhao Z."/>
            <person name="Zhang Z."/>
            <person name="Li Y."/>
            <person name="Hsiang T."/>
            <person name="Sun W."/>
        </authorList>
    </citation>
    <scope>NUCLEOTIDE SEQUENCE</scope>
    <source>
        <strain evidence="12">UV-8b</strain>
    </source>
</reference>
<dbReference type="GO" id="GO:0005634">
    <property type="term" value="C:nucleus"/>
    <property type="evidence" value="ECO:0007669"/>
    <property type="project" value="InterPro"/>
</dbReference>
<comment type="similarity">
    <text evidence="2">Belongs to the shugoshin family.</text>
</comment>
<keyword evidence="3" id="KW-0158">Chromosome</keyword>
<name>A0A8E5HKG0_USTVR</name>
<feature type="compositionally biased region" description="Basic and acidic residues" evidence="9">
    <location>
        <begin position="313"/>
        <end position="323"/>
    </location>
</feature>
<evidence type="ECO:0000259" key="10">
    <source>
        <dbReference type="Pfam" id="PF07557"/>
    </source>
</evidence>
<dbReference type="EMBL" id="CP072753">
    <property type="protein sequence ID" value="QUC17049.1"/>
    <property type="molecule type" value="Genomic_DNA"/>
</dbReference>
<keyword evidence="13" id="KW-1185">Reference proteome</keyword>
<evidence type="ECO:0000256" key="5">
    <source>
        <dbReference type="ARBA" id="ARBA00022829"/>
    </source>
</evidence>
<dbReference type="InterPro" id="IPR011515">
    <property type="entry name" value="Shugoshin_C"/>
</dbReference>
<dbReference type="GO" id="GO:0045132">
    <property type="term" value="P:meiotic chromosome segregation"/>
    <property type="evidence" value="ECO:0007669"/>
    <property type="project" value="InterPro"/>
</dbReference>
<keyword evidence="5" id="KW-0159">Chromosome partition</keyword>
<dbReference type="InterPro" id="IPR011516">
    <property type="entry name" value="Shugoshin_N"/>
</dbReference>
<evidence type="ECO:0000256" key="8">
    <source>
        <dbReference type="ARBA" id="ARBA00023328"/>
    </source>
</evidence>
<dbReference type="Pfam" id="PF07557">
    <property type="entry name" value="Shugoshin_C"/>
    <property type="match status" value="1"/>
</dbReference>
<evidence type="ECO:0000256" key="1">
    <source>
        <dbReference type="ARBA" id="ARBA00004584"/>
    </source>
</evidence>
<feature type="compositionally biased region" description="Basic and acidic residues" evidence="9">
    <location>
        <begin position="621"/>
        <end position="633"/>
    </location>
</feature>
<dbReference type="Pfam" id="PF07558">
    <property type="entry name" value="Shugoshin_N"/>
    <property type="match status" value="1"/>
</dbReference>
<dbReference type="GeneID" id="66062068"/>
<feature type="compositionally biased region" description="Polar residues" evidence="9">
    <location>
        <begin position="518"/>
        <end position="546"/>
    </location>
</feature>
<keyword evidence="8" id="KW-0137">Centromere</keyword>
<evidence type="ECO:0000256" key="6">
    <source>
        <dbReference type="ARBA" id="ARBA00023054"/>
    </source>
</evidence>
<proteinExistence type="inferred from homology"/>
<evidence type="ECO:0008006" key="14">
    <source>
        <dbReference type="Google" id="ProtNLM"/>
    </source>
</evidence>
<feature type="domain" description="Shugoshin N-terminal coiled-coil" evidence="11">
    <location>
        <begin position="17"/>
        <end position="61"/>
    </location>
</feature>
<accession>A0A8E5HKG0</accession>
<evidence type="ECO:0000256" key="3">
    <source>
        <dbReference type="ARBA" id="ARBA00022454"/>
    </source>
</evidence>
<dbReference type="GO" id="GO:0051301">
    <property type="term" value="P:cell division"/>
    <property type="evidence" value="ECO:0007669"/>
    <property type="project" value="UniProtKB-KW"/>
</dbReference>
<feature type="compositionally biased region" description="Basic residues" evidence="9">
    <location>
        <begin position="606"/>
        <end position="617"/>
    </location>
</feature>
<feature type="region of interest" description="Disordered" evidence="9">
    <location>
        <begin position="229"/>
        <end position="466"/>
    </location>
</feature>
<dbReference type="KEGG" id="uvi:66062068"/>
<evidence type="ECO:0000256" key="4">
    <source>
        <dbReference type="ARBA" id="ARBA00022618"/>
    </source>
</evidence>
<dbReference type="Proteomes" id="UP000027002">
    <property type="component" value="Chromosome 1"/>
</dbReference>
<evidence type="ECO:0000313" key="13">
    <source>
        <dbReference type="Proteomes" id="UP000027002"/>
    </source>
</evidence>
<dbReference type="OrthoDB" id="5394106at2759"/>
<dbReference type="RefSeq" id="XP_042994722.1">
    <property type="nucleotide sequence ID" value="XM_043138788.1"/>
</dbReference>
<evidence type="ECO:0000256" key="2">
    <source>
        <dbReference type="ARBA" id="ARBA00010845"/>
    </source>
</evidence>
<sequence>MARLNEAPVSSESLETLRRKMLRQNRDLAKSNNVRALRIRELESECALMLSENLGLRTRILELEKQVEDNEGRRIADHALAIKAKLEAQLSDWGALLSGLGLEPPMKRRSPEIRNSWKQRISFAASRPSPSKRRLRDIARDIEELGSISESRPLARQSLNPEQIRALQLKANSADLESPSKRRIEEEPVKSDSPSQPTLSEANISSPRSPIVPPVLLASPKAIRRAEISLQSPEKKIHDPATRPPKPSTQPASPAPETIAAPAKTGAKRKFLQDESENFSSRLVTNENAPPPAVVEKVSIREKAGGKTLNELAHLRKETREKQTASGNVRKPLSIKSTNDDISSPKKNSRPVVLDEVVIAKSDKAKSKPTKERATCKARNETATKKEAMPIPDATIPEGVSLSRSELTTPVTEAILMSPNSPESAPRGDGSRGDTPPPADILLNGESSRASRRSRATVSYAEPNLRVKMRRPTKELFDAVTGEGKYARRTSQCEHLSTDGVKVKRESDVEDLLGRLPTVNTEANLSEPGSTPGSPSARNCTTSDVSAATKAGRPRRSTAQSKAVNYAADMSLEVYDEEGGIVDVYEFMSSSPQIDSEEVAEPDKPSRRRGATTRRRSAAVDSEKTIGAKERGASRRRSMMV</sequence>
<organism evidence="12 13">
    <name type="scientific">Ustilaginoidea virens</name>
    <name type="common">Rice false smut fungus</name>
    <name type="synonym">Villosiclava virens</name>
    <dbReference type="NCBI Taxonomy" id="1159556"/>
    <lineage>
        <taxon>Eukaryota</taxon>
        <taxon>Fungi</taxon>
        <taxon>Dikarya</taxon>
        <taxon>Ascomycota</taxon>
        <taxon>Pezizomycotina</taxon>
        <taxon>Sordariomycetes</taxon>
        <taxon>Hypocreomycetidae</taxon>
        <taxon>Hypocreales</taxon>
        <taxon>Clavicipitaceae</taxon>
        <taxon>Ustilaginoidea</taxon>
    </lineage>
</organism>
<feature type="compositionally biased region" description="Basic and acidic residues" evidence="9">
    <location>
        <begin position="361"/>
        <end position="388"/>
    </location>
</feature>
<comment type="subcellular location">
    <subcellularLocation>
        <location evidence="1">Chromosome</location>
        <location evidence="1">Centromere</location>
    </subcellularLocation>
</comment>
<feature type="region of interest" description="Disordered" evidence="9">
    <location>
        <begin position="170"/>
        <end position="214"/>
    </location>
</feature>
<feature type="region of interest" description="Disordered" evidence="9">
    <location>
        <begin position="513"/>
        <end position="563"/>
    </location>
</feature>
<evidence type="ECO:0000259" key="11">
    <source>
        <dbReference type="Pfam" id="PF07558"/>
    </source>
</evidence>
<feature type="compositionally biased region" description="Polar residues" evidence="9">
    <location>
        <begin position="192"/>
        <end position="203"/>
    </location>
</feature>
<evidence type="ECO:0000256" key="9">
    <source>
        <dbReference type="SAM" id="MobiDB-lite"/>
    </source>
</evidence>
<gene>
    <name evidence="12" type="ORF">UV8b_01290</name>
</gene>
<keyword evidence="7" id="KW-0131">Cell cycle</keyword>
<keyword evidence="4" id="KW-0132">Cell division</keyword>
<keyword evidence="6" id="KW-0175">Coiled coil</keyword>
<protein>
    <recommendedName>
        <fullName evidence="14">Shugoshin</fullName>
    </recommendedName>
</protein>
<dbReference type="AlphaFoldDB" id="A0A8E5HKG0"/>
<feature type="region of interest" description="Disordered" evidence="9">
    <location>
        <begin position="591"/>
        <end position="641"/>
    </location>
</feature>
<dbReference type="GO" id="GO:0000779">
    <property type="term" value="C:condensed chromosome, centromeric region"/>
    <property type="evidence" value="ECO:0007669"/>
    <property type="project" value="UniProtKB-ARBA"/>
</dbReference>